<dbReference type="InterPro" id="IPR036271">
    <property type="entry name" value="Tet_transcr_reg_TetR-rel_C_sf"/>
</dbReference>
<dbReference type="SUPFAM" id="SSF48498">
    <property type="entry name" value="Tetracyclin repressor-like, C-terminal domain"/>
    <property type="match status" value="1"/>
</dbReference>
<keyword evidence="2 4" id="KW-0238">DNA-binding</keyword>
<dbReference type="Pfam" id="PF21597">
    <property type="entry name" value="TetR_C_43"/>
    <property type="match status" value="1"/>
</dbReference>
<feature type="DNA-binding region" description="H-T-H motif" evidence="4">
    <location>
        <begin position="28"/>
        <end position="47"/>
    </location>
</feature>
<evidence type="ECO:0000256" key="1">
    <source>
        <dbReference type="ARBA" id="ARBA00023015"/>
    </source>
</evidence>
<keyword evidence="3" id="KW-0804">Transcription</keyword>
<dbReference type="GO" id="GO:0000976">
    <property type="term" value="F:transcription cis-regulatory region binding"/>
    <property type="evidence" value="ECO:0007669"/>
    <property type="project" value="TreeGrafter"/>
</dbReference>
<dbReference type="GO" id="GO:0003700">
    <property type="term" value="F:DNA-binding transcription factor activity"/>
    <property type="evidence" value="ECO:0007669"/>
    <property type="project" value="TreeGrafter"/>
</dbReference>
<dbReference type="PRINTS" id="PR00455">
    <property type="entry name" value="HTHTETR"/>
</dbReference>
<dbReference type="AlphaFoldDB" id="A0A6L3VW34"/>
<evidence type="ECO:0000259" key="5">
    <source>
        <dbReference type="PROSITE" id="PS50977"/>
    </source>
</evidence>
<feature type="domain" description="HTH tetR-type" evidence="5">
    <location>
        <begin position="6"/>
        <end position="65"/>
    </location>
</feature>
<dbReference type="InterPro" id="IPR049445">
    <property type="entry name" value="TetR_SbtR-like_C"/>
</dbReference>
<dbReference type="OrthoDB" id="9795011at2"/>
<dbReference type="Pfam" id="PF00440">
    <property type="entry name" value="TetR_N"/>
    <property type="match status" value="1"/>
</dbReference>
<dbReference type="PANTHER" id="PTHR30055">
    <property type="entry name" value="HTH-TYPE TRANSCRIPTIONAL REGULATOR RUTR"/>
    <property type="match status" value="1"/>
</dbReference>
<comment type="caution">
    <text evidence="6">The sequence shown here is derived from an EMBL/GenBank/DDBJ whole genome shotgun (WGS) entry which is preliminary data.</text>
</comment>
<name>A0A6L3VW34_9ACTN</name>
<evidence type="ECO:0000313" key="7">
    <source>
        <dbReference type="Proteomes" id="UP000483004"/>
    </source>
</evidence>
<evidence type="ECO:0000256" key="3">
    <source>
        <dbReference type="ARBA" id="ARBA00023163"/>
    </source>
</evidence>
<keyword evidence="7" id="KW-1185">Reference proteome</keyword>
<dbReference type="SUPFAM" id="SSF46689">
    <property type="entry name" value="Homeodomain-like"/>
    <property type="match status" value="1"/>
</dbReference>
<evidence type="ECO:0000313" key="6">
    <source>
        <dbReference type="EMBL" id="KAB2383558.1"/>
    </source>
</evidence>
<proteinExistence type="predicted"/>
<dbReference type="Gene3D" id="1.10.357.10">
    <property type="entry name" value="Tetracycline Repressor, domain 2"/>
    <property type="match status" value="1"/>
</dbReference>
<gene>
    <name evidence="6" type="ORF">F9B16_11975</name>
</gene>
<dbReference type="InterPro" id="IPR050109">
    <property type="entry name" value="HTH-type_TetR-like_transc_reg"/>
</dbReference>
<evidence type="ECO:0000256" key="2">
    <source>
        <dbReference type="ARBA" id="ARBA00023125"/>
    </source>
</evidence>
<dbReference type="PROSITE" id="PS50977">
    <property type="entry name" value="HTH_TETR_2"/>
    <property type="match status" value="1"/>
</dbReference>
<dbReference type="PANTHER" id="PTHR30055:SF234">
    <property type="entry name" value="HTH-TYPE TRANSCRIPTIONAL REGULATOR BETI"/>
    <property type="match status" value="1"/>
</dbReference>
<sequence>MRADARRNRARVLRVAAEVFAAEGLSVPLHEIAQRAGVGTGTVSRHFPTKEDLFAAVLLDRMREILDRIDALPAARDPGAVFFALFDALVREGAAHCGLSEALTGAGYDLDKAAADAGYDVQGRLRDLLERAQEAGAVRAGLTYPDVKALMAGCLARGTDPDGLDRVVAVVRDGMRPQT</sequence>
<dbReference type="EMBL" id="WBMR01000025">
    <property type="protein sequence ID" value="KAB2383558.1"/>
    <property type="molecule type" value="Genomic_DNA"/>
</dbReference>
<dbReference type="InterPro" id="IPR001647">
    <property type="entry name" value="HTH_TetR"/>
</dbReference>
<dbReference type="Proteomes" id="UP000483004">
    <property type="component" value="Unassembled WGS sequence"/>
</dbReference>
<organism evidence="6 7">
    <name type="scientific">Actinomadura montaniterrae</name>
    <dbReference type="NCBI Taxonomy" id="1803903"/>
    <lineage>
        <taxon>Bacteria</taxon>
        <taxon>Bacillati</taxon>
        <taxon>Actinomycetota</taxon>
        <taxon>Actinomycetes</taxon>
        <taxon>Streptosporangiales</taxon>
        <taxon>Thermomonosporaceae</taxon>
        <taxon>Actinomadura</taxon>
    </lineage>
</organism>
<protein>
    <submittedName>
        <fullName evidence="6">Helix-turn-helix transcriptional regulator</fullName>
    </submittedName>
</protein>
<evidence type="ECO:0000256" key="4">
    <source>
        <dbReference type="PROSITE-ProRule" id="PRU00335"/>
    </source>
</evidence>
<keyword evidence="1" id="KW-0805">Transcription regulation</keyword>
<dbReference type="InterPro" id="IPR009057">
    <property type="entry name" value="Homeodomain-like_sf"/>
</dbReference>
<reference evidence="6 7" key="1">
    <citation type="submission" date="2019-09" db="EMBL/GenBank/DDBJ databases">
        <title>Actinomadura physcomitrii sp. nov., a novel actinomycete isolated from moss [Physcomitrium sphaericum (Ludw) Fuernr].</title>
        <authorList>
            <person name="Liu C."/>
            <person name="Zhuang X."/>
        </authorList>
    </citation>
    <scope>NUCLEOTIDE SEQUENCE [LARGE SCALE GENOMIC DNA]</scope>
    <source>
        <strain evidence="6 7">CYP1-1B</strain>
    </source>
</reference>
<accession>A0A6L3VW34</accession>